<proteinExistence type="predicted"/>
<reference evidence="2 3" key="1">
    <citation type="submission" date="2018-06" db="EMBL/GenBank/DDBJ databases">
        <title>Comparative genomics reveals the genomic features of Rhizophagus irregularis, R. cerebriforme, R. diaphanum and Gigaspora rosea, and their symbiotic lifestyle signature.</title>
        <authorList>
            <person name="Morin E."/>
            <person name="San Clemente H."/>
            <person name="Chen E.C.H."/>
            <person name="De La Providencia I."/>
            <person name="Hainaut M."/>
            <person name="Kuo A."/>
            <person name="Kohler A."/>
            <person name="Murat C."/>
            <person name="Tang N."/>
            <person name="Roy S."/>
            <person name="Loubradou J."/>
            <person name="Henrissat B."/>
            <person name="Grigoriev I.V."/>
            <person name="Corradi N."/>
            <person name="Roux C."/>
            <person name="Martin F.M."/>
        </authorList>
    </citation>
    <scope>NUCLEOTIDE SEQUENCE [LARGE SCALE GENOMIC DNA]</scope>
    <source>
        <strain evidence="2 3">DAOM 194757</strain>
    </source>
</reference>
<accession>A0A397TQ14</accession>
<name>A0A397TQ14_9GLOM</name>
<evidence type="ECO:0000256" key="1">
    <source>
        <dbReference type="SAM" id="Phobius"/>
    </source>
</evidence>
<sequence length="154" mass="17167">MSVKRANSIYLINLILIFCLINLINSGESAIGQMLYADFTALSVPIFVINQTSDGYVSFGGQLKHKFHDTEPGNYIFRLMNGGNDTTNILAIYNFANLNITINPPNTESFYVTVQGKFGYDLKAGRAFQALHLDRKTNEVSYLAASQLLPYNNL</sequence>
<keyword evidence="3" id="KW-1185">Reference proteome</keyword>
<feature type="transmembrane region" description="Helical" evidence="1">
    <location>
        <begin position="7"/>
        <end position="24"/>
    </location>
</feature>
<dbReference type="Proteomes" id="UP000266673">
    <property type="component" value="Unassembled WGS sequence"/>
</dbReference>
<dbReference type="EMBL" id="QKWP01004623">
    <property type="protein sequence ID" value="RIB00275.1"/>
    <property type="molecule type" value="Genomic_DNA"/>
</dbReference>
<gene>
    <name evidence="2" type="ORF">C2G38_2130184</name>
</gene>
<dbReference type="AlphaFoldDB" id="A0A397TQ14"/>
<keyword evidence="1" id="KW-0472">Membrane</keyword>
<keyword evidence="1" id="KW-0812">Transmembrane</keyword>
<evidence type="ECO:0000313" key="3">
    <source>
        <dbReference type="Proteomes" id="UP000266673"/>
    </source>
</evidence>
<keyword evidence="1" id="KW-1133">Transmembrane helix</keyword>
<organism evidence="2 3">
    <name type="scientific">Gigaspora rosea</name>
    <dbReference type="NCBI Taxonomy" id="44941"/>
    <lineage>
        <taxon>Eukaryota</taxon>
        <taxon>Fungi</taxon>
        <taxon>Fungi incertae sedis</taxon>
        <taxon>Mucoromycota</taxon>
        <taxon>Glomeromycotina</taxon>
        <taxon>Glomeromycetes</taxon>
        <taxon>Diversisporales</taxon>
        <taxon>Gigasporaceae</taxon>
        <taxon>Gigaspora</taxon>
    </lineage>
</organism>
<evidence type="ECO:0000313" key="2">
    <source>
        <dbReference type="EMBL" id="RIB00275.1"/>
    </source>
</evidence>
<protein>
    <submittedName>
        <fullName evidence="2">Uncharacterized protein</fullName>
    </submittedName>
</protein>
<comment type="caution">
    <text evidence="2">The sequence shown here is derived from an EMBL/GenBank/DDBJ whole genome shotgun (WGS) entry which is preliminary data.</text>
</comment>